<evidence type="ECO:0000313" key="3">
    <source>
        <dbReference type="Proteomes" id="UP001595733"/>
    </source>
</evidence>
<dbReference type="CDD" id="cd06587">
    <property type="entry name" value="VOC"/>
    <property type="match status" value="1"/>
</dbReference>
<dbReference type="Pfam" id="PF00903">
    <property type="entry name" value="Glyoxalase"/>
    <property type="match status" value="1"/>
</dbReference>
<dbReference type="RefSeq" id="WP_378139754.1">
    <property type="nucleotide sequence ID" value="NZ_JBHSEF010000009.1"/>
</dbReference>
<accession>A0ABV8URH9</accession>
<dbReference type="Proteomes" id="UP001595733">
    <property type="component" value="Unassembled WGS sequence"/>
</dbReference>
<protein>
    <submittedName>
        <fullName evidence="2">VOC family protein</fullName>
    </submittedName>
</protein>
<comment type="caution">
    <text evidence="2">The sequence shown here is derived from an EMBL/GenBank/DDBJ whole genome shotgun (WGS) entry which is preliminary data.</text>
</comment>
<evidence type="ECO:0000259" key="1">
    <source>
        <dbReference type="PROSITE" id="PS51819"/>
    </source>
</evidence>
<gene>
    <name evidence="2" type="ORF">ACFO0S_02320</name>
</gene>
<organism evidence="2 3">
    <name type="scientific">Chryseomicrobium palamuruense</name>
    <dbReference type="NCBI Taxonomy" id="682973"/>
    <lineage>
        <taxon>Bacteria</taxon>
        <taxon>Bacillati</taxon>
        <taxon>Bacillota</taxon>
        <taxon>Bacilli</taxon>
        <taxon>Bacillales</taxon>
        <taxon>Caryophanaceae</taxon>
        <taxon>Chryseomicrobium</taxon>
    </lineage>
</organism>
<dbReference type="InterPro" id="IPR029068">
    <property type="entry name" value="Glyas_Bleomycin-R_OHBP_Dase"/>
</dbReference>
<proteinExistence type="predicted"/>
<feature type="domain" description="VOC" evidence="1">
    <location>
        <begin position="2"/>
        <end position="119"/>
    </location>
</feature>
<keyword evidence="3" id="KW-1185">Reference proteome</keyword>
<dbReference type="SUPFAM" id="SSF54593">
    <property type="entry name" value="Glyoxalase/Bleomycin resistance protein/Dihydroxybiphenyl dioxygenase"/>
    <property type="match status" value="1"/>
</dbReference>
<name>A0ABV8URH9_9BACL</name>
<dbReference type="InterPro" id="IPR004360">
    <property type="entry name" value="Glyas_Fos-R_dOase_dom"/>
</dbReference>
<dbReference type="InterPro" id="IPR037523">
    <property type="entry name" value="VOC_core"/>
</dbReference>
<dbReference type="PROSITE" id="PS51819">
    <property type="entry name" value="VOC"/>
    <property type="match status" value="1"/>
</dbReference>
<dbReference type="EMBL" id="JBHSEF010000009">
    <property type="protein sequence ID" value="MFC4353901.1"/>
    <property type="molecule type" value="Genomic_DNA"/>
</dbReference>
<dbReference type="Gene3D" id="3.10.180.10">
    <property type="entry name" value="2,3-Dihydroxybiphenyl 1,2-Dioxygenase, domain 1"/>
    <property type="match status" value="1"/>
</dbReference>
<reference evidence="3" key="1">
    <citation type="journal article" date="2019" name="Int. J. Syst. Evol. Microbiol.">
        <title>The Global Catalogue of Microorganisms (GCM) 10K type strain sequencing project: providing services to taxonomists for standard genome sequencing and annotation.</title>
        <authorList>
            <consortium name="The Broad Institute Genomics Platform"/>
            <consortium name="The Broad Institute Genome Sequencing Center for Infectious Disease"/>
            <person name="Wu L."/>
            <person name="Ma J."/>
        </authorList>
    </citation>
    <scope>NUCLEOTIDE SEQUENCE [LARGE SCALE GENOMIC DNA]</scope>
    <source>
        <strain evidence="3">CCUG 50353</strain>
    </source>
</reference>
<evidence type="ECO:0000313" key="2">
    <source>
        <dbReference type="EMBL" id="MFC4353901.1"/>
    </source>
</evidence>
<sequence>MRAGSLFIPVRDLEKSAIWYEKHLGVKRIDSWGEGMGFYFPNGPTQLALIVVEETPTTEFSITHARKNVYYNFLTSDIEQLHKEFQNQKIHVSAIKNFGGMLCFDAVDPDGNVLSFVDEPEDSLYYSKQIEKRQNH</sequence>